<evidence type="ECO:0000313" key="2">
    <source>
        <dbReference type="Proteomes" id="UP000075816"/>
    </source>
</evidence>
<dbReference type="AlphaFoldDB" id="A0A162IHA7"/>
<dbReference type="Proteomes" id="UP000075816">
    <property type="component" value="Unassembled WGS sequence"/>
</dbReference>
<dbReference type="SUPFAM" id="SSF55331">
    <property type="entry name" value="Tautomerase/MIF"/>
    <property type="match status" value="1"/>
</dbReference>
<dbReference type="Pfam" id="PF08921">
    <property type="entry name" value="DUF1904"/>
    <property type="match status" value="1"/>
</dbReference>
<sequence>MPHLKVRGLEKKKLVEKSKEIIDGLTEIIRCDRTWFTIEHVDTEYIFDGKTQEGYSFVELYWFERGKEVKEKVAEFLTRKIKEINGNRDSCIIFFPLLGENYCDNGEFF</sequence>
<comment type="caution">
    <text evidence="1">The sequence shown here is derived from an EMBL/GenBank/DDBJ whole genome shotgun (WGS) entry which is preliminary data.</text>
</comment>
<dbReference type="Gene3D" id="3.30.429.10">
    <property type="entry name" value="Macrophage Migration Inhibitory Factor"/>
    <property type="match status" value="1"/>
</dbReference>
<dbReference type="InterPro" id="IPR014347">
    <property type="entry name" value="Tautomerase/MIF_sf"/>
</dbReference>
<accession>A0A162IHA7</accession>
<dbReference type="InterPro" id="IPR015017">
    <property type="entry name" value="DUF1904"/>
</dbReference>
<dbReference type="GeneID" id="75076292"/>
<dbReference type="EMBL" id="LVEA01000107">
    <property type="protein sequence ID" value="KYL00510.1"/>
    <property type="molecule type" value="Genomic_DNA"/>
</dbReference>
<dbReference type="eggNOG" id="COG1942">
    <property type="taxonomic scope" value="Bacteria"/>
</dbReference>
<dbReference type="KEGG" id="fnf:BSQ88_07605"/>
<dbReference type="RefSeq" id="WP_005958127.1">
    <property type="nucleotide sequence ID" value="NZ_CAXOUE010000018.1"/>
</dbReference>
<proteinExistence type="predicted"/>
<gene>
    <name evidence="1" type="ORF">A2J07_08415</name>
</gene>
<name>A0A162IHA7_9FUSO</name>
<evidence type="ECO:0000313" key="1">
    <source>
        <dbReference type="EMBL" id="KYL00510.1"/>
    </source>
</evidence>
<protein>
    <submittedName>
        <fullName evidence="1">Uncharacterized protein</fullName>
    </submittedName>
</protein>
<organism evidence="1 2">
    <name type="scientific">Fusobacterium necrophorum subsp. funduliforme</name>
    <dbReference type="NCBI Taxonomy" id="143387"/>
    <lineage>
        <taxon>Bacteria</taxon>
        <taxon>Fusobacteriati</taxon>
        <taxon>Fusobacteriota</taxon>
        <taxon>Fusobacteriia</taxon>
        <taxon>Fusobacteriales</taxon>
        <taxon>Fusobacteriaceae</taxon>
        <taxon>Fusobacterium</taxon>
    </lineage>
</organism>
<reference evidence="1 2" key="1">
    <citation type="submission" date="2016-03" db="EMBL/GenBank/DDBJ databases">
        <title>Comparative genomics of human isolates of Fusobacterium necrophorum.</title>
        <authorList>
            <person name="Jensen A."/>
            <person name="Bank S."/>
            <person name="Andersen P.S."/>
            <person name="Kristensen L.H."/>
            <person name="Prag J."/>
        </authorList>
    </citation>
    <scope>NUCLEOTIDE SEQUENCE [LARGE SCALE GENOMIC DNA]</scope>
    <source>
        <strain evidence="1 2">LS_1264</strain>
    </source>
</reference>